<feature type="compositionally biased region" description="Low complexity" evidence="1">
    <location>
        <begin position="85"/>
        <end position="100"/>
    </location>
</feature>
<comment type="caution">
    <text evidence="3">The sequence shown here is derived from an EMBL/GenBank/DDBJ whole genome shotgun (WGS) entry which is preliminary data.</text>
</comment>
<dbReference type="RefSeq" id="WP_152583220.1">
    <property type="nucleotide sequence ID" value="NZ_VIKT02000005.1"/>
</dbReference>
<proteinExistence type="predicted"/>
<feature type="transmembrane region" description="Helical" evidence="2">
    <location>
        <begin position="33"/>
        <end position="52"/>
    </location>
</feature>
<accession>A0A9E5MEF7</accession>
<sequence>MIEQLQRLALAGGGALLVALALGHASPLDTASALATGVLLAASLTLLARAAVRPAARVELAVGSRARAHRESLGEQAQPAHPLTAGRPLARAPGAALSAA</sequence>
<gene>
    <name evidence="3" type="ORF">FK219_004430</name>
</gene>
<evidence type="ECO:0000313" key="4">
    <source>
        <dbReference type="Proteomes" id="UP000818266"/>
    </source>
</evidence>
<feature type="region of interest" description="Disordered" evidence="1">
    <location>
        <begin position="70"/>
        <end position="100"/>
    </location>
</feature>
<keyword evidence="2" id="KW-0472">Membrane</keyword>
<name>A0A9E5MEF7_9MICO</name>
<keyword evidence="2" id="KW-0812">Transmembrane</keyword>
<dbReference type="EMBL" id="VIKT02000005">
    <property type="protein sequence ID" value="NHF62492.1"/>
    <property type="molecule type" value="Genomic_DNA"/>
</dbReference>
<evidence type="ECO:0000313" key="3">
    <source>
        <dbReference type="EMBL" id="NHF62492.1"/>
    </source>
</evidence>
<dbReference type="Proteomes" id="UP000818266">
    <property type="component" value="Unassembled WGS sequence"/>
</dbReference>
<evidence type="ECO:0000256" key="2">
    <source>
        <dbReference type="SAM" id="Phobius"/>
    </source>
</evidence>
<keyword evidence="2" id="KW-1133">Transmembrane helix</keyword>
<organism evidence="3 4">
    <name type="scientific">Microcella pacifica</name>
    <dbReference type="NCBI Taxonomy" id="2591847"/>
    <lineage>
        <taxon>Bacteria</taxon>
        <taxon>Bacillati</taxon>
        <taxon>Actinomycetota</taxon>
        <taxon>Actinomycetes</taxon>
        <taxon>Micrococcales</taxon>
        <taxon>Microbacteriaceae</taxon>
        <taxon>Microcella</taxon>
    </lineage>
</organism>
<keyword evidence="4" id="KW-1185">Reference proteome</keyword>
<reference evidence="3 4" key="1">
    <citation type="submission" date="2020-03" db="EMBL/GenBank/DDBJ databases">
        <title>Chryseoglobus sp. isolated from a deep-sea seamount.</title>
        <authorList>
            <person name="Zhang D.-C."/>
        </authorList>
    </citation>
    <scope>NUCLEOTIDE SEQUENCE [LARGE SCALE GENOMIC DNA]</scope>
    <source>
        <strain evidence="3 4">KN1116</strain>
    </source>
</reference>
<dbReference type="AlphaFoldDB" id="A0A9E5MEF7"/>
<evidence type="ECO:0000256" key="1">
    <source>
        <dbReference type="SAM" id="MobiDB-lite"/>
    </source>
</evidence>
<protein>
    <submittedName>
        <fullName evidence="3">Uncharacterized protein</fullName>
    </submittedName>
</protein>